<dbReference type="EC" id="2.7.7.18" evidence="10"/>
<dbReference type="GO" id="GO:0004515">
    <property type="term" value="F:nicotinate-nucleotide adenylyltransferase activity"/>
    <property type="evidence" value="ECO:0007669"/>
    <property type="project" value="UniProtKB-UniRule"/>
</dbReference>
<evidence type="ECO:0000256" key="1">
    <source>
        <dbReference type="ARBA" id="ARBA00002324"/>
    </source>
</evidence>
<dbReference type="PANTHER" id="PTHR39321">
    <property type="entry name" value="NICOTINATE-NUCLEOTIDE ADENYLYLTRANSFERASE-RELATED"/>
    <property type="match status" value="1"/>
</dbReference>
<dbReference type="Pfam" id="PF01467">
    <property type="entry name" value="CTP_transf_like"/>
    <property type="match status" value="1"/>
</dbReference>
<evidence type="ECO:0000256" key="4">
    <source>
        <dbReference type="ARBA" id="ARBA00022679"/>
    </source>
</evidence>
<evidence type="ECO:0000256" key="8">
    <source>
        <dbReference type="ARBA" id="ARBA00023027"/>
    </source>
</evidence>
<evidence type="ECO:0000313" key="12">
    <source>
        <dbReference type="EMBL" id="KKK35448.1"/>
    </source>
</evidence>
<accession>A0A0M2SMI4</accession>
<evidence type="ECO:0000313" key="13">
    <source>
        <dbReference type="Proteomes" id="UP000034287"/>
    </source>
</evidence>
<dbReference type="PATRIC" id="fig|1432562.3.peg.217"/>
<feature type="domain" description="Cytidyltransferase-like" evidence="11">
    <location>
        <begin position="5"/>
        <end position="160"/>
    </location>
</feature>
<sequence>MKMAVFGGTFDPVHIGHVHAVVEAKIALGLDRVIFVPARQSPLKTVSPAGDAHRLEMLHRATDVYDFMEIDTFELEQEGVSYTYDTASYLSEKYPEDELYFLMGVDQYLDFDKWHNNDGLLRLMRFAVMARASEEVTVKDPFIWVQQPVVEVSSTIIRERIAEGGIVRHQLNDTVHDYIKEQRLYEA</sequence>
<evidence type="ECO:0000256" key="10">
    <source>
        <dbReference type="HAMAP-Rule" id="MF_00244"/>
    </source>
</evidence>
<evidence type="ECO:0000256" key="2">
    <source>
        <dbReference type="ARBA" id="ARBA00005019"/>
    </source>
</evidence>
<dbReference type="EMBL" id="LAYZ01000001">
    <property type="protein sequence ID" value="KKK35448.1"/>
    <property type="molecule type" value="Genomic_DNA"/>
</dbReference>
<keyword evidence="5 10" id="KW-0548">Nucleotidyltransferase</keyword>
<reference evidence="12 13" key="1">
    <citation type="submission" date="2015-04" db="EMBL/GenBank/DDBJ databases">
        <title>Taxonomic description and genome sequence of Salinicoccus sediminis sp. nov., a novel hyper halotolerant bacterium isolated from marine sediment.</title>
        <authorList>
            <person name="Mathan Kumar R."/>
            <person name="Kaur G."/>
            <person name="Kumar N."/>
            <person name="Kumar A."/>
            <person name="Singh N.K."/>
            <person name="Kaur N."/>
            <person name="Mayilraj S."/>
        </authorList>
    </citation>
    <scope>NUCLEOTIDE SEQUENCE [LARGE SCALE GENOMIC DNA]</scope>
    <source>
        <strain evidence="12 13">SV-16</strain>
    </source>
</reference>
<keyword evidence="6 10" id="KW-0547">Nucleotide-binding</keyword>
<dbReference type="STRING" id="1432562.WN59_01045"/>
<dbReference type="SUPFAM" id="SSF52374">
    <property type="entry name" value="Nucleotidylyl transferase"/>
    <property type="match status" value="1"/>
</dbReference>
<evidence type="ECO:0000256" key="6">
    <source>
        <dbReference type="ARBA" id="ARBA00022741"/>
    </source>
</evidence>
<evidence type="ECO:0000256" key="9">
    <source>
        <dbReference type="ARBA" id="ARBA00048721"/>
    </source>
</evidence>
<dbReference type="PANTHER" id="PTHR39321:SF3">
    <property type="entry name" value="PHOSPHOPANTETHEINE ADENYLYLTRANSFERASE"/>
    <property type="match status" value="1"/>
</dbReference>
<dbReference type="HAMAP" id="MF_00244">
    <property type="entry name" value="NaMN_adenylyltr"/>
    <property type="match status" value="1"/>
</dbReference>
<keyword evidence="3 10" id="KW-0662">Pyridine nucleotide biosynthesis</keyword>
<dbReference type="Proteomes" id="UP000034287">
    <property type="component" value="Unassembled WGS sequence"/>
</dbReference>
<dbReference type="GO" id="GO:0005524">
    <property type="term" value="F:ATP binding"/>
    <property type="evidence" value="ECO:0007669"/>
    <property type="project" value="UniProtKB-KW"/>
</dbReference>
<comment type="similarity">
    <text evidence="10">Belongs to the NadD family.</text>
</comment>
<dbReference type="CDD" id="cd02165">
    <property type="entry name" value="NMNAT"/>
    <property type="match status" value="1"/>
</dbReference>
<proteinExistence type="inferred from homology"/>
<evidence type="ECO:0000256" key="7">
    <source>
        <dbReference type="ARBA" id="ARBA00022840"/>
    </source>
</evidence>
<evidence type="ECO:0000259" key="11">
    <source>
        <dbReference type="Pfam" id="PF01467"/>
    </source>
</evidence>
<dbReference type="RefSeq" id="WP_046511251.1">
    <property type="nucleotide sequence ID" value="NZ_LAYZ01000001.1"/>
</dbReference>
<dbReference type="NCBIfam" id="TIGR00482">
    <property type="entry name" value="nicotinate (nicotinamide) nucleotide adenylyltransferase"/>
    <property type="match status" value="1"/>
</dbReference>
<dbReference type="InterPro" id="IPR014729">
    <property type="entry name" value="Rossmann-like_a/b/a_fold"/>
</dbReference>
<name>A0A0M2SMI4_9STAP</name>
<dbReference type="GO" id="GO:0009435">
    <property type="term" value="P:NAD+ biosynthetic process"/>
    <property type="evidence" value="ECO:0007669"/>
    <property type="project" value="UniProtKB-UniRule"/>
</dbReference>
<comment type="function">
    <text evidence="1 10">Catalyzes the reversible adenylation of nicotinate mononucleotide (NaMN) to nicotinic acid adenine dinucleotide (NaAD).</text>
</comment>
<organism evidence="12 13">
    <name type="scientific">Salinicoccus sediminis</name>
    <dbReference type="NCBI Taxonomy" id="1432562"/>
    <lineage>
        <taxon>Bacteria</taxon>
        <taxon>Bacillati</taxon>
        <taxon>Bacillota</taxon>
        <taxon>Bacilli</taxon>
        <taxon>Bacillales</taxon>
        <taxon>Staphylococcaceae</taxon>
        <taxon>Salinicoccus</taxon>
    </lineage>
</organism>
<evidence type="ECO:0000256" key="5">
    <source>
        <dbReference type="ARBA" id="ARBA00022695"/>
    </source>
</evidence>
<dbReference type="NCBIfam" id="TIGR00125">
    <property type="entry name" value="cyt_tran_rel"/>
    <property type="match status" value="1"/>
</dbReference>
<keyword evidence="7 10" id="KW-0067">ATP-binding</keyword>
<gene>
    <name evidence="10" type="primary">nadD</name>
    <name evidence="12" type="ORF">WN59_01045</name>
</gene>
<comment type="catalytic activity">
    <reaction evidence="9 10">
        <text>nicotinate beta-D-ribonucleotide + ATP + H(+) = deamido-NAD(+) + diphosphate</text>
        <dbReference type="Rhea" id="RHEA:22860"/>
        <dbReference type="ChEBI" id="CHEBI:15378"/>
        <dbReference type="ChEBI" id="CHEBI:30616"/>
        <dbReference type="ChEBI" id="CHEBI:33019"/>
        <dbReference type="ChEBI" id="CHEBI:57502"/>
        <dbReference type="ChEBI" id="CHEBI:58437"/>
        <dbReference type="EC" id="2.7.7.18"/>
    </reaction>
</comment>
<dbReference type="Gene3D" id="3.40.50.620">
    <property type="entry name" value="HUPs"/>
    <property type="match status" value="1"/>
</dbReference>
<dbReference type="InterPro" id="IPR004821">
    <property type="entry name" value="Cyt_trans-like"/>
</dbReference>
<dbReference type="UniPathway" id="UPA00253">
    <property type="reaction ID" value="UER00332"/>
</dbReference>
<comment type="caution">
    <text evidence="12">The sequence shown here is derived from an EMBL/GenBank/DDBJ whole genome shotgun (WGS) entry which is preliminary data.</text>
</comment>
<dbReference type="NCBIfam" id="NF000840">
    <property type="entry name" value="PRK00071.1-3"/>
    <property type="match status" value="1"/>
</dbReference>
<dbReference type="AlphaFoldDB" id="A0A0M2SMI4"/>
<keyword evidence="8 10" id="KW-0520">NAD</keyword>
<dbReference type="OrthoDB" id="5295945at2"/>
<comment type="pathway">
    <text evidence="2 10">Cofactor biosynthesis; NAD(+) biosynthesis; deamido-NAD(+) from nicotinate D-ribonucleotide: step 1/1.</text>
</comment>
<evidence type="ECO:0000256" key="3">
    <source>
        <dbReference type="ARBA" id="ARBA00022642"/>
    </source>
</evidence>
<keyword evidence="13" id="KW-1185">Reference proteome</keyword>
<dbReference type="InterPro" id="IPR005248">
    <property type="entry name" value="NadD/NMNAT"/>
</dbReference>
<protein>
    <recommendedName>
        <fullName evidence="10">Probable nicotinate-nucleotide adenylyltransferase</fullName>
        <ecNumber evidence="10">2.7.7.18</ecNumber>
    </recommendedName>
    <alternativeName>
        <fullName evidence="10">Deamido-NAD(+) diphosphorylase</fullName>
    </alternativeName>
    <alternativeName>
        <fullName evidence="10">Deamido-NAD(+) pyrophosphorylase</fullName>
    </alternativeName>
    <alternativeName>
        <fullName evidence="10">Nicotinate mononucleotide adenylyltransferase</fullName>
        <shortName evidence="10">NaMN adenylyltransferase</shortName>
    </alternativeName>
</protein>
<keyword evidence="4 10" id="KW-0808">Transferase</keyword>